<gene>
    <name evidence="3" type="ORF">EW146_g5020</name>
</gene>
<organism evidence="3 4">
    <name type="scientific">Bondarzewia mesenterica</name>
    <dbReference type="NCBI Taxonomy" id="1095465"/>
    <lineage>
        <taxon>Eukaryota</taxon>
        <taxon>Fungi</taxon>
        <taxon>Dikarya</taxon>
        <taxon>Basidiomycota</taxon>
        <taxon>Agaricomycotina</taxon>
        <taxon>Agaricomycetes</taxon>
        <taxon>Russulales</taxon>
        <taxon>Bondarzewiaceae</taxon>
        <taxon>Bondarzewia</taxon>
    </lineage>
</organism>
<comment type="caution">
    <text evidence="3">The sequence shown here is derived from an EMBL/GenBank/DDBJ whole genome shotgun (WGS) entry which is preliminary data.</text>
</comment>
<protein>
    <recommendedName>
        <fullName evidence="2">GmrSD restriction endonucleases N-terminal domain-containing protein</fullName>
    </recommendedName>
</protein>
<evidence type="ECO:0000259" key="2">
    <source>
        <dbReference type="Pfam" id="PF03235"/>
    </source>
</evidence>
<feature type="compositionally biased region" description="Low complexity" evidence="1">
    <location>
        <begin position="531"/>
        <end position="544"/>
    </location>
</feature>
<dbReference type="EMBL" id="SGPL01000209">
    <property type="protein sequence ID" value="THH15459.1"/>
    <property type="molecule type" value="Genomic_DNA"/>
</dbReference>
<feature type="region of interest" description="Disordered" evidence="1">
    <location>
        <begin position="503"/>
        <end position="570"/>
    </location>
</feature>
<dbReference type="Pfam" id="PF03235">
    <property type="entry name" value="GmrSD_N"/>
    <property type="match status" value="1"/>
</dbReference>
<dbReference type="PANTHER" id="PTHR39639">
    <property type="entry name" value="CHROMOSOME 16, WHOLE GENOME SHOTGUN SEQUENCE"/>
    <property type="match status" value="1"/>
</dbReference>
<name>A0A4S4LSS7_9AGAM</name>
<dbReference type="AlphaFoldDB" id="A0A4S4LSS7"/>
<proteinExistence type="predicted"/>
<dbReference type="OrthoDB" id="5419821at2759"/>
<accession>A0A4S4LSS7</accession>
<sequence length="570" mass="62839">MDSDSEYLSDSFPIQPSTDEYRLRSALKPPRTTTYTAQALYDQIHEGVIDLDPEYQRDVVWSENKQVNLIDSVLRNFYVPPIIFTVSIADDGTERRTCIDGKQRLTSIQKFMDGLIFHRDPYVINIYTKINLIDVIFSDTANKYWYKKLNPRTRGTILPERYRRLFANKQVVCIEYHDLTEDNEREIFRRVQLGMALTPAEKNARGGANTSTGACSGCGHPIYGAIRGVEVLNQTRSIISMGSSHNRHDCWIPGQKTAMTAKQITKWLADPSVPDSNLVQKVYQSFEVAIGLVEGDRSFLKVTQGPNTVAPADLVMMILLTSLLKDQLPRDKIALCIQAMREEVRKVHVDIMWNSKVLATYLAFINRLQSSYEQKSMSDITKNSTFTQHPPLVSIAIPIQPSIQSVQSPIASSQNRLASLRAAKATNIQVPLAIPPPSAAHTNNPSLTPLVQASSISSASVASTLASVTANPLEANLMAIAQITAASNRFAAPVPPGFMPSTTQVTPTTSEPAPFGVPASTRPNANVGGISSSVSARSAETSAAGRRPEAPGSRPLAVRREDHQHRFHPY</sequence>
<dbReference type="PANTHER" id="PTHR39639:SF1">
    <property type="entry name" value="DUF262 DOMAIN-CONTAINING PROTEIN"/>
    <property type="match status" value="1"/>
</dbReference>
<dbReference type="InterPro" id="IPR004919">
    <property type="entry name" value="GmrSD_N"/>
</dbReference>
<evidence type="ECO:0000313" key="4">
    <source>
        <dbReference type="Proteomes" id="UP000310158"/>
    </source>
</evidence>
<evidence type="ECO:0000313" key="3">
    <source>
        <dbReference type="EMBL" id="THH15459.1"/>
    </source>
</evidence>
<reference evidence="3 4" key="1">
    <citation type="submission" date="2019-02" db="EMBL/GenBank/DDBJ databases">
        <title>Genome sequencing of the rare red list fungi Bondarzewia mesenterica.</title>
        <authorList>
            <person name="Buettner E."/>
            <person name="Kellner H."/>
        </authorList>
    </citation>
    <scope>NUCLEOTIDE SEQUENCE [LARGE SCALE GENOMIC DNA]</scope>
    <source>
        <strain evidence="3 4">DSM 108281</strain>
    </source>
</reference>
<evidence type="ECO:0000256" key="1">
    <source>
        <dbReference type="SAM" id="MobiDB-lite"/>
    </source>
</evidence>
<keyword evidence="4" id="KW-1185">Reference proteome</keyword>
<feature type="domain" description="GmrSD restriction endonucleases N-terminal" evidence="2">
    <location>
        <begin position="40"/>
        <end position="201"/>
    </location>
</feature>
<dbReference type="Proteomes" id="UP000310158">
    <property type="component" value="Unassembled WGS sequence"/>
</dbReference>